<dbReference type="CDD" id="cd04301">
    <property type="entry name" value="NAT_SF"/>
    <property type="match status" value="1"/>
</dbReference>
<comment type="similarity">
    <text evidence="3">Belongs to the acetyltransferase family. RimI subfamily.</text>
</comment>
<dbReference type="PANTHER" id="PTHR43877:SF5">
    <property type="entry name" value="BLL8307 PROTEIN"/>
    <property type="match status" value="1"/>
</dbReference>
<name>A0A9E2KAL6_9FIRM</name>
<evidence type="ECO:0000256" key="3">
    <source>
        <dbReference type="RuleBase" id="RU363094"/>
    </source>
</evidence>
<dbReference type="GO" id="GO:0008999">
    <property type="term" value="F:protein-N-terminal-alanine acetyltransferase activity"/>
    <property type="evidence" value="ECO:0007669"/>
    <property type="project" value="UniProtKB-EC"/>
</dbReference>
<dbReference type="Gene3D" id="3.40.630.30">
    <property type="match status" value="1"/>
</dbReference>
<organism evidence="5 6">
    <name type="scientific">Candidatus Cellulosilyticum pullistercoris</name>
    <dbReference type="NCBI Taxonomy" id="2838521"/>
    <lineage>
        <taxon>Bacteria</taxon>
        <taxon>Bacillati</taxon>
        <taxon>Bacillota</taxon>
        <taxon>Clostridia</taxon>
        <taxon>Lachnospirales</taxon>
        <taxon>Cellulosilyticaceae</taxon>
        <taxon>Cellulosilyticum</taxon>
    </lineage>
</organism>
<dbReference type="PROSITE" id="PS51186">
    <property type="entry name" value="GNAT"/>
    <property type="match status" value="1"/>
</dbReference>
<dbReference type="EMBL" id="JAHLFQ010000005">
    <property type="protein sequence ID" value="MBU3803173.1"/>
    <property type="molecule type" value="Genomic_DNA"/>
</dbReference>
<dbReference type="InterPro" id="IPR016181">
    <property type="entry name" value="Acyl_CoA_acyltransferase"/>
</dbReference>
<dbReference type="NCBIfam" id="TIGR01575">
    <property type="entry name" value="rimI"/>
    <property type="match status" value="1"/>
</dbReference>
<dbReference type="EC" id="2.3.1.266" evidence="3"/>
<dbReference type="Pfam" id="PF00583">
    <property type="entry name" value="Acetyltransf_1"/>
    <property type="match status" value="1"/>
</dbReference>
<evidence type="ECO:0000259" key="4">
    <source>
        <dbReference type="PROSITE" id="PS51186"/>
    </source>
</evidence>
<dbReference type="InterPro" id="IPR050832">
    <property type="entry name" value="Bact_Acetyltransf"/>
</dbReference>
<sequence length="148" mass="17014">MREMVVRKMEMKDTQKVYQLSRESFSEPWALAAIEKEMTNPVASYFVAEMDGEVIGFGGMWHVLDEGEIINIAVQKSYHRQGIGKLILNQLIAEARKRELVAIHLEVRASNEAAKRLYLKHGFNSIARRKGYYHNPTEDAVIMTCELK</sequence>
<evidence type="ECO:0000256" key="2">
    <source>
        <dbReference type="ARBA" id="ARBA00023315"/>
    </source>
</evidence>
<keyword evidence="1" id="KW-0808">Transferase</keyword>
<reference evidence="5" key="1">
    <citation type="journal article" date="2021" name="PeerJ">
        <title>Extensive microbial diversity within the chicken gut microbiome revealed by metagenomics and culture.</title>
        <authorList>
            <person name="Gilroy R."/>
            <person name="Ravi A."/>
            <person name="Getino M."/>
            <person name="Pursley I."/>
            <person name="Horton D.L."/>
            <person name="Alikhan N.F."/>
            <person name="Baker D."/>
            <person name="Gharbi K."/>
            <person name="Hall N."/>
            <person name="Watson M."/>
            <person name="Adriaenssens E.M."/>
            <person name="Foster-Nyarko E."/>
            <person name="Jarju S."/>
            <person name="Secka A."/>
            <person name="Antonio M."/>
            <person name="Oren A."/>
            <person name="Chaudhuri R.R."/>
            <person name="La Ragione R."/>
            <person name="Hildebrand F."/>
            <person name="Pallen M.J."/>
        </authorList>
    </citation>
    <scope>NUCLEOTIDE SEQUENCE</scope>
    <source>
        <strain evidence="5">B5-657</strain>
    </source>
</reference>
<accession>A0A9E2KAL6</accession>
<dbReference type="InterPro" id="IPR000182">
    <property type="entry name" value="GNAT_dom"/>
</dbReference>
<feature type="domain" description="N-acetyltransferase" evidence="4">
    <location>
        <begin position="4"/>
        <end position="148"/>
    </location>
</feature>
<keyword evidence="5" id="KW-0689">Ribosomal protein</keyword>
<comment type="catalytic activity">
    <reaction evidence="3">
        <text>N-terminal L-alanyl-[ribosomal protein bS18] + acetyl-CoA = N-terminal N(alpha)-acetyl-L-alanyl-[ribosomal protein bS18] + CoA + H(+)</text>
        <dbReference type="Rhea" id="RHEA:43756"/>
        <dbReference type="Rhea" id="RHEA-COMP:10676"/>
        <dbReference type="Rhea" id="RHEA-COMP:10677"/>
        <dbReference type="ChEBI" id="CHEBI:15378"/>
        <dbReference type="ChEBI" id="CHEBI:57287"/>
        <dbReference type="ChEBI" id="CHEBI:57288"/>
        <dbReference type="ChEBI" id="CHEBI:64718"/>
        <dbReference type="ChEBI" id="CHEBI:83683"/>
        <dbReference type="EC" id="2.3.1.266"/>
    </reaction>
</comment>
<dbReference type="GO" id="GO:0005840">
    <property type="term" value="C:ribosome"/>
    <property type="evidence" value="ECO:0007669"/>
    <property type="project" value="UniProtKB-KW"/>
</dbReference>
<protein>
    <recommendedName>
        <fullName evidence="3">[Ribosomal protein bS18]-alanine N-acetyltransferase</fullName>
        <ecNumber evidence="3">2.3.1.266</ecNumber>
    </recommendedName>
</protein>
<evidence type="ECO:0000313" key="6">
    <source>
        <dbReference type="Proteomes" id="UP000824229"/>
    </source>
</evidence>
<dbReference type="GO" id="GO:0005737">
    <property type="term" value="C:cytoplasm"/>
    <property type="evidence" value="ECO:0007669"/>
    <property type="project" value="UniProtKB-SubCell"/>
</dbReference>
<comment type="function">
    <text evidence="3">Acetylates the N-terminal alanine of ribosomal protein bS18.</text>
</comment>
<keyword evidence="5" id="KW-0687">Ribonucleoprotein</keyword>
<keyword evidence="3" id="KW-0963">Cytoplasm</keyword>
<reference evidence="5" key="2">
    <citation type="submission" date="2021-04" db="EMBL/GenBank/DDBJ databases">
        <authorList>
            <person name="Gilroy R."/>
        </authorList>
    </citation>
    <scope>NUCLEOTIDE SEQUENCE</scope>
    <source>
        <strain evidence="5">B5-657</strain>
    </source>
</reference>
<dbReference type="PANTHER" id="PTHR43877">
    <property type="entry name" value="AMINOALKYLPHOSPHONATE N-ACETYLTRANSFERASE-RELATED-RELATED"/>
    <property type="match status" value="1"/>
</dbReference>
<keyword evidence="2" id="KW-0012">Acyltransferase</keyword>
<dbReference type="Proteomes" id="UP000824229">
    <property type="component" value="Unassembled WGS sequence"/>
</dbReference>
<gene>
    <name evidence="5" type="primary">rimI</name>
    <name evidence="5" type="ORF">H9872_00220</name>
</gene>
<evidence type="ECO:0000313" key="5">
    <source>
        <dbReference type="EMBL" id="MBU3803173.1"/>
    </source>
</evidence>
<dbReference type="SUPFAM" id="SSF55729">
    <property type="entry name" value="Acyl-CoA N-acyltransferases (Nat)"/>
    <property type="match status" value="1"/>
</dbReference>
<dbReference type="InterPro" id="IPR006464">
    <property type="entry name" value="AcTrfase_RimI/Ard1"/>
</dbReference>
<comment type="caution">
    <text evidence="5">The sequence shown here is derived from an EMBL/GenBank/DDBJ whole genome shotgun (WGS) entry which is preliminary data.</text>
</comment>
<evidence type="ECO:0000256" key="1">
    <source>
        <dbReference type="ARBA" id="ARBA00022679"/>
    </source>
</evidence>
<comment type="subcellular location">
    <subcellularLocation>
        <location evidence="3">Cytoplasm</location>
    </subcellularLocation>
</comment>
<proteinExistence type="inferred from homology"/>
<dbReference type="AlphaFoldDB" id="A0A9E2KAL6"/>